<name>A0A063Y357_9GAMM</name>
<dbReference type="InterPro" id="IPR027417">
    <property type="entry name" value="P-loop_NTPase"/>
</dbReference>
<feature type="transmembrane region" description="Helical" evidence="11">
    <location>
        <begin position="247"/>
        <end position="271"/>
    </location>
</feature>
<keyword evidence="7" id="KW-1278">Translocase</keyword>
<keyword evidence="8 11" id="KW-1133">Transmembrane helix</keyword>
<dbReference type="RefSeq" id="WP_036544053.1">
    <property type="nucleotide sequence ID" value="NZ_JMSZ01000016.1"/>
</dbReference>
<sequence>MRKSAENEVVSGWDVYWRLLSYVRGHWPMFILAFIGFALYAASQTAAAKWLEGFIDAVESGNLDQRVWLALAIILIFLVRGLGTLLGNYGFSYVARAVVSRLRCQMFDHLLVLPCAFYQRHTSAELLSRLTYNVEQVTGAATDALKTAVREGLTVIGLFGYMLYLNWKLTLLFVAIAPLVGAVVALASKRLRRLSHGIQDSVGDISSAASEAIKGYQVVRVFGGAEAERARFNRVSERNRRQFMKMVVTQSITTPVIQMLVAAVVALLTYIAMSPALLASMTTGQFIAFISAASLMAKPIRQLTEINSTVQKGVAAAESFFKLFDEQPERNTGAVTLTSAQGRVEFREVSFSYPDSEGPALKQVSFRIEPGETVALVGRSGSGKSTLAGLLPRFYDVKEGEILLDDRPLSEYTLESLRSQIALVNQHVVLFEGTIAENIAYGALAGASDAAIRAAADAAMVTEFTERLPQGLNTLIGENGLLLSGGQRQRIAIARALLKDAPLLILDEATSALDTESERFIQTALEHVIQDRSTLVIAHRLSTIERADRILVMEQGVVIEQGSHEELLAQGGSYARLYKMQFNQD</sequence>
<dbReference type="PANTHER" id="PTHR43394">
    <property type="entry name" value="ATP-DEPENDENT PERMEASE MDL1, MITOCHONDRIAL"/>
    <property type="match status" value="1"/>
</dbReference>
<dbReference type="GO" id="GO:0005524">
    <property type="term" value="F:ATP binding"/>
    <property type="evidence" value="ECO:0007669"/>
    <property type="project" value="UniProtKB-KW"/>
</dbReference>
<dbReference type="PANTHER" id="PTHR43394:SF1">
    <property type="entry name" value="ATP-BINDING CASSETTE SUB-FAMILY B MEMBER 10, MITOCHONDRIAL"/>
    <property type="match status" value="1"/>
</dbReference>
<keyword evidence="5" id="KW-0547">Nucleotide-binding</keyword>
<dbReference type="InterPro" id="IPR011527">
    <property type="entry name" value="ABC1_TM_dom"/>
</dbReference>
<evidence type="ECO:0000313" key="15">
    <source>
        <dbReference type="Proteomes" id="UP000027318"/>
    </source>
</evidence>
<evidence type="ECO:0000313" key="14">
    <source>
        <dbReference type="EMBL" id="KDE40114.1"/>
    </source>
</evidence>
<evidence type="ECO:0000259" key="13">
    <source>
        <dbReference type="PROSITE" id="PS50929"/>
    </source>
</evidence>
<dbReference type="SUPFAM" id="SSF52540">
    <property type="entry name" value="P-loop containing nucleoside triphosphate hydrolases"/>
    <property type="match status" value="1"/>
</dbReference>
<evidence type="ECO:0000256" key="2">
    <source>
        <dbReference type="ARBA" id="ARBA00022448"/>
    </source>
</evidence>
<dbReference type="InterPro" id="IPR039421">
    <property type="entry name" value="Type_1_exporter"/>
</dbReference>
<dbReference type="GO" id="GO:0005886">
    <property type="term" value="C:plasma membrane"/>
    <property type="evidence" value="ECO:0007669"/>
    <property type="project" value="UniProtKB-SubCell"/>
</dbReference>
<dbReference type="Gene3D" id="3.40.50.300">
    <property type="entry name" value="P-loop containing nucleotide triphosphate hydrolases"/>
    <property type="match status" value="1"/>
</dbReference>
<evidence type="ECO:0000256" key="1">
    <source>
        <dbReference type="ARBA" id="ARBA00004651"/>
    </source>
</evidence>
<gene>
    <name evidence="14" type="ORF">ADINL_0706</name>
</gene>
<organism evidence="14 15">
    <name type="scientific">Nitrincola lacisaponensis</name>
    <dbReference type="NCBI Taxonomy" id="267850"/>
    <lineage>
        <taxon>Bacteria</taxon>
        <taxon>Pseudomonadati</taxon>
        <taxon>Pseudomonadota</taxon>
        <taxon>Gammaproteobacteria</taxon>
        <taxon>Oceanospirillales</taxon>
        <taxon>Oceanospirillaceae</taxon>
        <taxon>Nitrincola</taxon>
    </lineage>
</organism>
<keyword evidence="10 11" id="KW-0472">Membrane</keyword>
<dbReference type="STRING" id="267850.ADINL_0706"/>
<keyword evidence="3" id="KW-1003">Cell membrane</keyword>
<feature type="transmembrane region" description="Helical" evidence="11">
    <location>
        <begin position="27"/>
        <end position="47"/>
    </location>
</feature>
<dbReference type="PROSITE" id="PS50893">
    <property type="entry name" value="ABC_TRANSPORTER_2"/>
    <property type="match status" value="1"/>
</dbReference>
<comment type="subcellular location">
    <subcellularLocation>
        <location evidence="1">Cell membrane</location>
        <topology evidence="1">Multi-pass membrane protein</topology>
    </subcellularLocation>
</comment>
<keyword evidence="9" id="KW-0445">Lipid transport</keyword>
<dbReference type="PATRIC" id="fig|267850.7.peg.700"/>
<feature type="domain" description="ABC transmembrane type-1" evidence="13">
    <location>
        <begin position="31"/>
        <end position="312"/>
    </location>
</feature>
<dbReference type="NCBIfam" id="TIGR02203">
    <property type="entry name" value="MsbA_lipidA"/>
    <property type="match status" value="1"/>
</dbReference>
<dbReference type="GO" id="GO:0034040">
    <property type="term" value="F:ATPase-coupled lipid transmembrane transporter activity"/>
    <property type="evidence" value="ECO:0007669"/>
    <property type="project" value="InterPro"/>
</dbReference>
<evidence type="ECO:0000256" key="9">
    <source>
        <dbReference type="ARBA" id="ARBA00023055"/>
    </source>
</evidence>
<dbReference type="FunFam" id="3.40.50.300:FF:000140">
    <property type="entry name" value="Lipid A export ATP-binding/permease protein MsbA"/>
    <property type="match status" value="1"/>
</dbReference>
<dbReference type="GO" id="GO:0016887">
    <property type="term" value="F:ATP hydrolysis activity"/>
    <property type="evidence" value="ECO:0007669"/>
    <property type="project" value="InterPro"/>
</dbReference>
<dbReference type="PROSITE" id="PS00211">
    <property type="entry name" value="ABC_TRANSPORTER_1"/>
    <property type="match status" value="1"/>
</dbReference>
<evidence type="ECO:0000259" key="12">
    <source>
        <dbReference type="PROSITE" id="PS50893"/>
    </source>
</evidence>
<dbReference type="InterPro" id="IPR003439">
    <property type="entry name" value="ABC_transporter-like_ATP-bd"/>
</dbReference>
<evidence type="ECO:0000256" key="3">
    <source>
        <dbReference type="ARBA" id="ARBA00022475"/>
    </source>
</evidence>
<dbReference type="InterPro" id="IPR036640">
    <property type="entry name" value="ABC1_TM_sf"/>
</dbReference>
<feature type="domain" description="ABC transporter" evidence="12">
    <location>
        <begin position="344"/>
        <end position="580"/>
    </location>
</feature>
<reference evidence="14 15" key="1">
    <citation type="journal article" date="2005" name="Int. J. Syst. Evol. Microbiol.">
        <title>Nitrincola lacisaponensis gen. nov., sp. nov., a novel alkaliphilic bacterium isolated from an alkaline, saline lake.</title>
        <authorList>
            <person name="Dimitriu P.A."/>
            <person name="Shukla S.K."/>
            <person name="Conradt J."/>
            <person name="Marquez M.C."/>
            <person name="Ventosa A."/>
            <person name="Maglia A."/>
            <person name="Peyton B.M."/>
            <person name="Pinkart H.C."/>
            <person name="Mormile M.R."/>
        </authorList>
    </citation>
    <scope>NUCLEOTIDE SEQUENCE [LARGE SCALE GENOMIC DNA]</scope>
    <source>
        <strain evidence="14 15">4CA</strain>
    </source>
</reference>
<evidence type="ECO:0000256" key="10">
    <source>
        <dbReference type="ARBA" id="ARBA00023136"/>
    </source>
</evidence>
<dbReference type="InterPro" id="IPR003593">
    <property type="entry name" value="AAA+_ATPase"/>
</dbReference>
<dbReference type="SMART" id="SM00382">
    <property type="entry name" value="AAA"/>
    <property type="match status" value="1"/>
</dbReference>
<keyword evidence="2" id="KW-0813">Transport</keyword>
<accession>A0A063Y357</accession>
<evidence type="ECO:0000256" key="4">
    <source>
        <dbReference type="ARBA" id="ARBA00022692"/>
    </source>
</evidence>
<evidence type="ECO:0000256" key="11">
    <source>
        <dbReference type="SAM" id="Phobius"/>
    </source>
</evidence>
<evidence type="ECO:0000256" key="6">
    <source>
        <dbReference type="ARBA" id="ARBA00022840"/>
    </source>
</evidence>
<keyword evidence="6 14" id="KW-0067">ATP-binding</keyword>
<comment type="caution">
    <text evidence="14">The sequence shown here is derived from an EMBL/GenBank/DDBJ whole genome shotgun (WGS) entry which is preliminary data.</text>
</comment>
<dbReference type="OrthoDB" id="9806127at2"/>
<keyword evidence="15" id="KW-1185">Reference proteome</keyword>
<dbReference type="EMBL" id="JMSZ01000016">
    <property type="protein sequence ID" value="KDE40114.1"/>
    <property type="molecule type" value="Genomic_DNA"/>
</dbReference>
<protein>
    <submittedName>
        <fullName evidence="14">Lipid A export ATP-binding/permease protein MsbA</fullName>
    </submittedName>
</protein>
<evidence type="ECO:0000256" key="7">
    <source>
        <dbReference type="ARBA" id="ARBA00022967"/>
    </source>
</evidence>
<dbReference type="PROSITE" id="PS50929">
    <property type="entry name" value="ABC_TM1F"/>
    <property type="match status" value="1"/>
</dbReference>
<dbReference type="Pfam" id="PF00664">
    <property type="entry name" value="ABC_membrane"/>
    <property type="match status" value="1"/>
</dbReference>
<dbReference type="Pfam" id="PF00005">
    <property type="entry name" value="ABC_tran"/>
    <property type="match status" value="1"/>
</dbReference>
<dbReference type="InterPro" id="IPR011917">
    <property type="entry name" value="ABC_transpr_lipidA"/>
</dbReference>
<dbReference type="Proteomes" id="UP000027318">
    <property type="component" value="Unassembled WGS sequence"/>
</dbReference>
<dbReference type="CDD" id="cd18552">
    <property type="entry name" value="ABC_6TM_MsbA_like"/>
    <property type="match status" value="1"/>
</dbReference>
<proteinExistence type="predicted"/>
<feature type="transmembrane region" description="Helical" evidence="11">
    <location>
        <begin position="67"/>
        <end position="91"/>
    </location>
</feature>
<feature type="transmembrane region" description="Helical" evidence="11">
    <location>
        <begin position="169"/>
        <end position="187"/>
    </location>
</feature>
<dbReference type="GO" id="GO:0015421">
    <property type="term" value="F:ABC-type oligopeptide transporter activity"/>
    <property type="evidence" value="ECO:0007669"/>
    <property type="project" value="TreeGrafter"/>
</dbReference>
<dbReference type="InterPro" id="IPR017871">
    <property type="entry name" value="ABC_transporter-like_CS"/>
</dbReference>
<evidence type="ECO:0000256" key="5">
    <source>
        <dbReference type="ARBA" id="ARBA00022741"/>
    </source>
</evidence>
<dbReference type="AlphaFoldDB" id="A0A063Y357"/>
<dbReference type="Gene3D" id="1.20.1560.10">
    <property type="entry name" value="ABC transporter type 1, transmembrane domain"/>
    <property type="match status" value="1"/>
</dbReference>
<keyword evidence="4 11" id="KW-0812">Transmembrane</keyword>
<dbReference type="SUPFAM" id="SSF90123">
    <property type="entry name" value="ABC transporter transmembrane region"/>
    <property type="match status" value="1"/>
</dbReference>
<evidence type="ECO:0000256" key="8">
    <source>
        <dbReference type="ARBA" id="ARBA00022989"/>
    </source>
</evidence>